<gene>
    <name evidence="3" type="ORF">BJ508DRAFT_240542</name>
</gene>
<dbReference type="PANTHER" id="PTHR16320:SF1">
    <property type="entry name" value="SPHINGOMYELINASE DDB_G0288017"/>
    <property type="match status" value="1"/>
</dbReference>
<name>A0A3N4I0I3_ASCIM</name>
<dbReference type="PANTHER" id="PTHR16320">
    <property type="entry name" value="SPHINGOMYELINASE FAMILY MEMBER"/>
    <property type="match status" value="1"/>
</dbReference>
<accession>A0A3N4I0I3</accession>
<dbReference type="GO" id="GO:0046856">
    <property type="term" value="P:phosphatidylinositol dephosphorylation"/>
    <property type="evidence" value="ECO:0007669"/>
    <property type="project" value="InterPro"/>
</dbReference>
<proteinExistence type="predicted"/>
<dbReference type="GO" id="GO:0005737">
    <property type="term" value="C:cytoplasm"/>
    <property type="evidence" value="ECO:0007669"/>
    <property type="project" value="TreeGrafter"/>
</dbReference>
<dbReference type="STRING" id="1160509.A0A3N4I0I3"/>
<sequence>MRFHTSIASLALLQNSIVALAATSGTFNVLTYNVAGLPELISSSNPKENTPYISAKLTGYNIINVQEDFNYHAALYASNNHPHGTSTSGGVPFGDGLNTLSDYPWTDLERVKWKDCNANSGDCLTPKGYTFMRLRLDEGVWVDVYNLHTDAGGDANDLKARASNIAQVVQAIATNSVGMPVIVMGDTNIRYTTAGDSIRALVQGAGLTDAWVKHIRNGVEPTQGTPALGCPFPFPSGTDQTCETVDKILYRSSPAISLTSTAFSNDHEVFLHPKTGVPLSDHYPLRANMVWSASPSFRLGDEFGGPHGSYFHDLPLLTAGTKISSIALAGGNRLDRISVRTGTGSVLTHGGSGGSEKNLTLEGGDRVVEVMACSAQYNSRTRIFYLRVKTAAGKQVETGKTTTSCKTWTAQAGEELKGFWGRAGDNIDRVGPIWGKSS</sequence>
<evidence type="ECO:0000313" key="3">
    <source>
        <dbReference type="EMBL" id="RPA79613.1"/>
    </source>
</evidence>
<dbReference type="InterPro" id="IPR036404">
    <property type="entry name" value="Jacalin-like_lectin_dom_sf"/>
</dbReference>
<dbReference type="GO" id="GO:0016791">
    <property type="term" value="F:phosphatase activity"/>
    <property type="evidence" value="ECO:0007669"/>
    <property type="project" value="InterPro"/>
</dbReference>
<evidence type="ECO:0000259" key="2">
    <source>
        <dbReference type="SMART" id="SM00915"/>
    </source>
</evidence>
<feature type="chain" id="PRO_5017931097" description="Jacalin-type lectin domain-containing protein" evidence="1">
    <location>
        <begin position="22"/>
        <end position="438"/>
    </location>
</feature>
<dbReference type="SUPFAM" id="SSF51101">
    <property type="entry name" value="Mannose-binding lectins"/>
    <property type="match status" value="1"/>
</dbReference>
<dbReference type="Gene3D" id="3.60.10.10">
    <property type="entry name" value="Endonuclease/exonuclease/phosphatase"/>
    <property type="match status" value="1"/>
</dbReference>
<dbReference type="Proteomes" id="UP000275078">
    <property type="component" value="Unassembled WGS sequence"/>
</dbReference>
<keyword evidence="4" id="KW-1185">Reference proteome</keyword>
<dbReference type="SMART" id="SM00915">
    <property type="entry name" value="Jacalin"/>
    <property type="match status" value="1"/>
</dbReference>
<dbReference type="InterPro" id="IPR036691">
    <property type="entry name" value="Endo/exonu/phosph_ase_sf"/>
</dbReference>
<dbReference type="InterPro" id="IPR001229">
    <property type="entry name" value="Jacalin-like_lectin_dom"/>
</dbReference>
<keyword evidence="1" id="KW-0732">Signal</keyword>
<dbReference type="InterPro" id="IPR038772">
    <property type="entry name" value="Sph/SMPD2-like"/>
</dbReference>
<dbReference type="OrthoDB" id="40902at2759"/>
<dbReference type="InterPro" id="IPR000300">
    <property type="entry name" value="IPPc"/>
</dbReference>
<feature type="domain" description="Jacalin-type lectin" evidence="2">
    <location>
        <begin position="308"/>
        <end position="436"/>
    </location>
</feature>
<dbReference type="AlphaFoldDB" id="A0A3N4I0I3"/>
<dbReference type="GO" id="GO:0004767">
    <property type="term" value="F:sphingomyelin phosphodiesterase activity"/>
    <property type="evidence" value="ECO:0007669"/>
    <property type="project" value="InterPro"/>
</dbReference>
<feature type="signal peptide" evidence="1">
    <location>
        <begin position="1"/>
        <end position="21"/>
    </location>
</feature>
<reference evidence="3 4" key="1">
    <citation type="journal article" date="2018" name="Nat. Ecol. Evol.">
        <title>Pezizomycetes genomes reveal the molecular basis of ectomycorrhizal truffle lifestyle.</title>
        <authorList>
            <person name="Murat C."/>
            <person name="Payen T."/>
            <person name="Noel B."/>
            <person name="Kuo A."/>
            <person name="Morin E."/>
            <person name="Chen J."/>
            <person name="Kohler A."/>
            <person name="Krizsan K."/>
            <person name="Balestrini R."/>
            <person name="Da Silva C."/>
            <person name="Montanini B."/>
            <person name="Hainaut M."/>
            <person name="Levati E."/>
            <person name="Barry K.W."/>
            <person name="Belfiori B."/>
            <person name="Cichocki N."/>
            <person name="Clum A."/>
            <person name="Dockter R.B."/>
            <person name="Fauchery L."/>
            <person name="Guy J."/>
            <person name="Iotti M."/>
            <person name="Le Tacon F."/>
            <person name="Lindquist E.A."/>
            <person name="Lipzen A."/>
            <person name="Malagnac F."/>
            <person name="Mello A."/>
            <person name="Molinier V."/>
            <person name="Miyauchi S."/>
            <person name="Poulain J."/>
            <person name="Riccioni C."/>
            <person name="Rubini A."/>
            <person name="Sitrit Y."/>
            <person name="Splivallo R."/>
            <person name="Traeger S."/>
            <person name="Wang M."/>
            <person name="Zifcakova L."/>
            <person name="Wipf D."/>
            <person name="Zambonelli A."/>
            <person name="Paolocci F."/>
            <person name="Nowrousian M."/>
            <person name="Ottonello S."/>
            <person name="Baldrian P."/>
            <person name="Spatafora J.W."/>
            <person name="Henrissat B."/>
            <person name="Nagy L.G."/>
            <person name="Aury J.M."/>
            <person name="Wincker P."/>
            <person name="Grigoriev I.V."/>
            <person name="Bonfante P."/>
            <person name="Martin F.M."/>
        </authorList>
    </citation>
    <scope>NUCLEOTIDE SEQUENCE [LARGE SCALE GENOMIC DNA]</scope>
    <source>
        <strain evidence="3 4">RN42</strain>
    </source>
</reference>
<dbReference type="Pfam" id="PF22669">
    <property type="entry name" value="Exo_endo_phos2"/>
    <property type="match status" value="1"/>
</dbReference>
<evidence type="ECO:0000256" key="1">
    <source>
        <dbReference type="SAM" id="SignalP"/>
    </source>
</evidence>
<organism evidence="3 4">
    <name type="scientific">Ascobolus immersus RN42</name>
    <dbReference type="NCBI Taxonomy" id="1160509"/>
    <lineage>
        <taxon>Eukaryota</taxon>
        <taxon>Fungi</taxon>
        <taxon>Dikarya</taxon>
        <taxon>Ascomycota</taxon>
        <taxon>Pezizomycotina</taxon>
        <taxon>Pezizomycetes</taxon>
        <taxon>Pezizales</taxon>
        <taxon>Ascobolaceae</taxon>
        <taxon>Ascobolus</taxon>
    </lineage>
</organism>
<protein>
    <recommendedName>
        <fullName evidence="2">Jacalin-type lectin domain-containing protein</fullName>
    </recommendedName>
</protein>
<dbReference type="Gene3D" id="2.100.10.30">
    <property type="entry name" value="Jacalin-like lectin domain"/>
    <property type="match status" value="1"/>
</dbReference>
<dbReference type="EMBL" id="ML119697">
    <property type="protein sequence ID" value="RPA79613.1"/>
    <property type="molecule type" value="Genomic_DNA"/>
</dbReference>
<dbReference type="SUPFAM" id="SSF56219">
    <property type="entry name" value="DNase I-like"/>
    <property type="match status" value="1"/>
</dbReference>
<evidence type="ECO:0000313" key="4">
    <source>
        <dbReference type="Proteomes" id="UP000275078"/>
    </source>
</evidence>
<dbReference type="Pfam" id="PF01419">
    <property type="entry name" value="Jacalin"/>
    <property type="match status" value="1"/>
</dbReference>